<dbReference type="RefSeq" id="WP_143090983.1">
    <property type="nucleotide sequence ID" value="NZ_FONY01000040.1"/>
</dbReference>
<accession>A0A1I2J0Y0</accession>
<evidence type="ECO:0008006" key="3">
    <source>
        <dbReference type="Google" id="ProtNLM"/>
    </source>
</evidence>
<dbReference type="STRING" id="1003.SAMN04488541_104022"/>
<reference evidence="1 2" key="1">
    <citation type="submission" date="2016-10" db="EMBL/GenBank/DDBJ databases">
        <authorList>
            <person name="de Groot N.N."/>
        </authorList>
    </citation>
    <scope>NUCLEOTIDE SEQUENCE [LARGE SCALE GENOMIC DNA]</scope>
    <source>
        <strain>GEY</strain>
        <strain evidence="2">DSM 9560</strain>
    </source>
</reference>
<dbReference type="AlphaFoldDB" id="A0A1I2J0Y0"/>
<sequence>MKKILFPSLISLLFLSTLTLVFASTNIWETLFKVKWYKKYSEVMKEEIEFPIFNPEIKALDGKEITITGYLVPSEMYGGDTNYCIISAYPASNCFFCGQAGPETVMEVYPQKKKMFQGSKFTVKGRLKLNPNDPDHLIYILEDAVQIGSGQ</sequence>
<protein>
    <recommendedName>
        <fullName evidence="3">DUF3299 domain-containing protein</fullName>
    </recommendedName>
</protein>
<keyword evidence="2" id="KW-1185">Reference proteome</keyword>
<name>A0A1I2J0Y0_9BACT</name>
<dbReference type="Gene3D" id="2.40.50.870">
    <property type="entry name" value="Protein of unknown function (DUF3299)"/>
    <property type="match status" value="1"/>
</dbReference>
<dbReference type="OrthoDB" id="1348500at2"/>
<evidence type="ECO:0000313" key="1">
    <source>
        <dbReference type="EMBL" id="SFF48305.1"/>
    </source>
</evidence>
<organism evidence="1 2">
    <name type="scientific">Thermoflexibacter ruber</name>
    <dbReference type="NCBI Taxonomy" id="1003"/>
    <lineage>
        <taxon>Bacteria</taxon>
        <taxon>Pseudomonadati</taxon>
        <taxon>Bacteroidota</taxon>
        <taxon>Cytophagia</taxon>
        <taxon>Cytophagales</taxon>
        <taxon>Thermoflexibacteraceae</taxon>
        <taxon>Thermoflexibacter</taxon>
    </lineage>
</organism>
<dbReference type="Proteomes" id="UP000199513">
    <property type="component" value="Unassembled WGS sequence"/>
</dbReference>
<evidence type="ECO:0000313" key="2">
    <source>
        <dbReference type="Proteomes" id="UP000199513"/>
    </source>
</evidence>
<dbReference type="EMBL" id="FONY01000040">
    <property type="protein sequence ID" value="SFF48305.1"/>
    <property type="molecule type" value="Genomic_DNA"/>
</dbReference>
<gene>
    <name evidence="1" type="ORF">SAMN04488541_104022</name>
</gene>
<proteinExistence type="predicted"/>